<dbReference type="VEuPathDB" id="MicrosporidiaDB:EHP00_1715"/>
<dbReference type="PRINTS" id="PR00339">
    <property type="entry name" value="PCNACYCLIN"/>
</dbReference>
<comment type="function">
    <text evidence="3">This protein is an auxiliary protein of DNA polymerase delta and is involved in the control of eukaryotic DNA replication by increasing the polymerase's processivity during elongation of the leading strand.</text>
</comment>
<dbReference type="GO" id="GO:0003677">
    <property type="term" value="F:DNA binding"/>
    <property type="evidence" value="ECO:0007669"/>
    <property type="project" value="UniProtKB-KW"/>
</dbReference>
<dbReference type="STRING" id="646526.A0A1W0E7P2"/>
<keyword evidence="2 4" id="KW-0238">DNA-binding</keyword>
<comment type="caution">
    <text evidence="7">The sequence shown here is derived from an EMBL/GenBank/DDBJ whole genome shotgun (WGS) entry which is preliminary data.</text>
</comment>
<evidence type="ECO:0000259" key="5">
    <source>
        <dbReference type="Pfam" id="PF00705"/>
    </source>
</evidence>
<dbReference type="Gene3D" id="3.70.10.10">
    <property type="match status" value="1"/>
</dbReference>
<dbReference type="GO" id="GO:0006298">
    <property type="term" value="P:mismatch repair"/>
    <property type="evidence" value="ECO:0007669"/>
    <property type="project" value="TreeGrafter"/>
</dbReference>
<dbReference type="Pfam" id="PF02747">
    <property type="entry name" value="PCNA_C"/>
    <property type="match status" value="1"/>
</dbReference>
<organism evidence="7 8">
    <name type="scientific">Ecytonucleospora hepatopenaei</name>
    <dbReference type="NCBI Taxonomy" id="646526"/>
    <lineage>
        <taxon>Eukaryota</taxon>
        <taxon>Fungi</taxon>
        <taxon>Fungi incertae sedis</taxon>
        <taxon>Microsporidia</taxon>
        <taxon>Enterocytozoonidae</taxon>
        <taxon>Ecytonucleospora</taxon>
    </lineage>
</organism>
<proteinExistence type="inferred from homology"/>
<name>A0A1W0E7P2_9MICR</name>
<dbReference type="SUPFAM" id="SSF55979">
    <property type="entry name" value="DNA clamp"/>
    <property type="match status" value="2"/>
</dbReference>
<keyword evidence="4" id="KW-0235">DNA replication</keyword>
<dbReference type="AlphaFoldDB" id="A0A1W0E7P2"/>
<keyword evidence="3" id="KW-0539">Nucleus</keyword>
<feature type="domain" description="Proliferating cell nuclear antigen PCNA C-terminal" evidence="6">
    <location>
        <begin position="163"/>
        <end position="281"/>
    </location>
</feature>
<dbReference type="GO" id="GO:0019985">
    <property type="term" value="P:translesion synthesis"/>
    <property type="evidence" value="ECO:0007669"/>
    <property type="project" value="TreeGrafter"/>
</dbReference>
<dbReference type="Proteomes" id="UP000192758">
    <property type="component" value="Unassembled WGS sequence"/>
</dbReference>
<dbReference type="GO" id="GO:0006275">
    <property type="term" value="P:regulation of DNA replication"/>
    <property type="evidence" value="ECO:0007669"/>
    <property type="project" value="InterPro"/>
</dbReference>
<evidence type="ECO:0000313" key="8">
    <source>
        <dbReference type="Proteomes" id="UP000192758"/>
    </source>
</evidence>
<gene>
    <name evidence="7" type="ORF">EHP00_1715</name>
</gene>
<dbReference type="PANTHER" id="PTHR11352">
    <property type="entry name" value="PROLIFERATING CELL NUCLEAR ANTIGEN"/>
    <property type="match status" value="1"/>
</dbReference>
<dbReference type="GO" id="GO:0043626">
    <property type="term" value="C:PCNA complex"/>
    <property type="evidence" value="ECO:0007669"/>
    <property type="project" value="TreeGrafter"/>
</dbReference>
<dbReference type="InterPro" id="IPR022648">
    <property type="entry name" value="Pr_cel_nuc_antig_N"/>
</dbReference>
<keyword evidence="8" id="KW-1185">Reference proteome</keyword>
<dbReference type="InterPro" id="IPR022649">
    <property type="entry name" value="Pr_cel_nuc_antig_C"/>
</dbReference>
<evidence type="ECO:0000313" key="7">
    <source>
        <dbReference type="EMBL" id="OQS55179.1"/>
    </source>
</evidence>
<evidence type="ECO:0000256" key="3">
    <source>
        <dbReference type="RuleBase" id="RU000641"/>
    </source>
</evidence>
<protein>
    <recommendedName>
        <fullName evidence="3">DNA sliding clamp PCNA</fullName>
    </recommendedName>
</protein>
<reference evidence="7 8" key="1">
    <citation type="journal article" date="2017" name="Environ. Microbiol.">
        <title>Decay of the glycolytic pathway and adaptation to intranuclear parasitism within Enterocytozoonidae microsporidia.</title>
        <authorList>
            <person name="Wiredu Boakye D."/>
            <person name="Jaroenlak P."/>
            <person name="Prachumwat A."/>
            <person name="Williams T.A."/>
            <person name="Bateman K.S."/>
            <person name="Itsathitphaisarn O."/>
            <person name="Sritunyalucksana K."/>
            <person name="Paszkiewicz K.H."/>
            <person name="Moore K.A."/>
            <person name="Stentiford G.D."/>
            <person name="Williams B.A."/>
        </authorList>
    </citation>
    <scope>NUCLEOTIDE SEQUENCE [LARGE SCALE GENOMIC DNA]</scope>
    <source>
        <strain evidence="7 8">TH1</strain>
    </source>
</reference>
<evidence type="ECO:0000256" key="2">
    <source>
        <dbReference type="ARBA" id="ARBA00023125"/>
    </source>
</evidence>
<accession>A0A1W0E7P2</accession>
<comment type="similarity">
    <text evidence="1 4">Belongs to the PCNA family.</text>
</comment>
<dbReference type="GO" id="GO:0006272">
    <property type="term" value="P:leading strand elongation"/>
    <property type="evidence" value="ECO:0007669"/>
    <property type="project" value="TreeGrafter"/>
</dbReference>
<dbReference type="CDD" id="cd00577">
    <property type="entry name" value="PCNA"/>
    <property type="match status" value="1"/>
</dbReference>
<dbReference type="InterPro" id="IPR046938">
    <property type="entry name" value="DNA_clamp_sf"/>
</dbReference>
<sequence>MLEIKIENKADESAFAMSVFKQIFGALEDIITTITVRFSKENMKIQVIDSMHVCLCVVDIVTSVFTHYRCDKDIVLTIPLKIFNTIMKNCSLSGDKSSFMLSAMESSSREIEVENAGNDGEGKKEEVSTANKLNLCNEIDGSISKFSIDLLESELPQYTAPMANWSSIINVRSDGFKLFKNYGDLFGSKIIFRVQKNEFILEQHGEGTSSDVVLKADDENKPYTIDSTSPCSIEIKKSYLNNIGKLFSMSEEMQISMMEEHPILFELKLFNFGYVQFFIAPQS</sequence>
<dbReference type="PANTHER" id="PTHR11352:SF0">
    <property type="entry name" value="PROLIFERATING CELL NUCLEAR ANTIGEN"/>
    <property type="match status" value="1"/>
</dbReference>
<dbReference type="Pfam" id="PF00705">
    <property type="entry name" value="PCNA_N"/>
    <property type="match status" value="1"/>
</dbReference>
<dbReference type="OrthoDB" id="534348at2759"/>
<evidence type="ECO:0000259" key="6">
    <source>
        <dbReference type="Pfam" id="PF02747"/>
    </source>
</evidence>
<feature type="domain" description="Proliferating cell nuclear antigen PCNA N-terminal" evidence="5">
    <location>
        <begin position="17"/>
        <end position="105"/>
    </location>
</feature>
<dbReference type="InterPro" id="IPR000730">
    <property type="entry name" value="Pr_cel_nuc_antig"/>
</dbReference>
<dbReference type="EMBL" id="MNPJ01000013">
    <property type="protein sequence ID" value="OQS55179.1"/>
    <property type="molecule type" value="Genomic_DNA"/>
</dbReference>
<dbReference type="GO" id="GO:0030337">
    <property type="term" value="F:DNA polymerase processivity factor activity"/>
    <property type="evidence" value="ECO:0007669"/>
    <property type="project" value="InterPro"/>
</dbReference>
<evidence type="ECO:0000256" key="4">
    <source>
        <dbReference type="RuleBase" id="RU003671"/>
    </source>
</evidence>
<evidence type="ECO:0000256" key="1">
    <source>
        <dbReference type="ARBA" id="ARBA00010462"/>
    </source>
</evidence>
<comment type="subcellular location">
    <subcellularLocation>
        <location evidence="3">Nucleus</location>
    </subcellularLocation>
</comment>